<feature type="chain" id="PRO_5016119337" description="DUF4159 domain-containing protein" evidence="1">
    <location>
        <begin position="27"/>
        <end position="226"/>
    </location>
</feature>
<organism evidence="3 4">
    <name type="scientific">Putridiphycobacter roseus</name>
    <dbReference type="NCBI Taxonomy" id="2219161"/>
    <lineage>
        <taxon>Bacteria</taxon>
        <taxon>Pseudomonadati</taxon>
        <taxon>Bacteroidota</taxon>
        <taxon>Flavobacteriia</taxon>
        <taxon>Flavobacteriales</taxon>
        <taxon>Crocinitomicaceae</taxon>
        <taxon>Putridiphycobacter</taxon>
    </lineage>
</organism>
<evidence type="ECO:0000256" key="1">
    <source>
        <dbReference type="SAM" id="SignalP"/>
    </source>
</evidence>
<evidence type="ECO:0000313" key="4">
    <source>
        <dbReference type="Proteomes" id="UP000249248"/>
    </source>
</evidence>
<reference evidence="3 4" key="1">
    <citation type="submission" date="2018-06" db="EMBL/GenBank/DDBJ databases">
        <title>The draft genome sequence of Crocinitomix sp. SM1701.</title>
        <authorList>
            <person name="Zhang X."/>
        </authorList>
    </citation>
    <scope>NUCLEOTIDE SEQUENCE [LARGE SCALE GENOMIC DNA]</scope>
    <source>
        <strain evidence="3 4">SM1701</strain>
    </source>
</reference>
<accession>A0A2W1MX35</accession>
<evidence type="ECO:0000313" key="3">
    <source>
        <dbReference type="EMBL" id="PZE15720.1"/>
    </source>
</evidence>
<gene>
    <name evidence="3" type="ORF">DNU06_16620</name>
</gene>
<dbReference type="Proteomes" id="UP000249248">
    <property type="component" value="Unassembled WGS sequence"/>
</dbReference>
<dbReference type="AlphaFoldDB" id="A0A2W1MX35"/>
<proteinExistence type="predicted"/>
<dbReference type="EMBL" id="QKSB01000018">
    <property type="protein sequence ID" value="PZE15720.1"/>
    <property type="molecule type" value="Genomic_DNA"/>
</dbReference>
<dbReference type="RefSeq" id="WP_111064634.1">
    <property type="nucleotide sequence ID" value="NZ_JBHUCU010000013.1"/>
</dbReference>
<dbReference type="OrthoDB" id="9804083at2"/>
<keyword evidence="1" id="KW-0732">Signal</keyword>
<dbReference type="Pfam" id="PF13709">
    <property type="entry name" value="DUF4159"/>
    <property type="match status" value="1"/>
</dbReference>
<sequence length="226" mass="25805">MSYFKFNFITALICLALFNISATQQTKEQTVQIALLKYNGGGDWYANPTALNNLATFCNQNLHTNISQDIATVEVGANDIYNYPFIHMTGHGNVVFSNEDATNLRNYLIGGGFLHIDDNYGMDKYIRTELKKIFPNNDLIELPNTHPIYQQKYKFNGLPKIHEHDNNRAQGFGIIYEGRLVCFYTFETDLGDGWEDQVVHNDTPEKRMEALKMGANIIEYAFSEAH</sequence>
<feature type="domain" description="DUF4159" evidence="2">
    <location>
        <begin position="32"/>
        <end position="222"/>
    </location>
</feature>
<name>A0A2W1MX35_9FLAO</name>
<comment type="caution">
    <text evidence="3">The sequence shown here is derived from an EMBL/GenBank/DDBJ whole genome shotgun (WGS) entry which is preliminary data.</text>
</comment>
<keyword evidence="4" id="KW-1185">Reference proteome</keyword>
<feature type="signal peptide" evidence="1">
    <location>
        <begin position="1"/>
        <end position="26"/>
    </location>
</feature>
<dbReference type="InterPro" id="IPR025297">
    <property type="entry name" value="DUF4159"/>
</dbReference>
<protein>
    <recommendedName>
        <fullName evidence="2">DUF4159 domain-containing protein</fullName>
    </recommendedName>
</protein>
<evidence type="ECO:0000259" key="2">
    <source>
        <dbReference type="Pfam" id="PF13709"/>
    </source>
</evidence>
<dbReference type="Gene3D" id="3.40.50.12140">
    <property type="entry name" value="Domain of unknown function DUF4159"/>
    <property type="match status" value="1"/>
</dbReference>